<dbReference type="EMBL" id="MU155196">
    <property type="protein sequence ID" value="KAF9480329.1"/>
    <property type="molecule type" value="Genomic_DNA"/>
</dbReference>
<dbReference type="AlphaFoldDB" id="A0A9P5Z5B7"/>
<dbReference type="Proteomes" id="UP000807469">
    <property type="component" value="Unassembled WGS sequence"/>
</dbReference>
<organism evidence="2 3">
    <name type="scientific">Pholiota conissans</name>
    <dbReference type="NCBI Taxonomy" id="109636"/>
    <lineage>
        <taxon>Eukaryota</taxon>
        <taxon>Fungi</taxon>
        <taxon>Dikarya</taxon>
        <taxon>Basidiomycota</taxon>
        <taxon>Agaricomycotina</taxon>
        <taxon>Agaricomycetes</taxon>
        <taxon>Agaricomycetidae</taxon>
        <taxon>Agaricales</taxon>
        <taxon>Agaricineae</taxon>
        <taxon>Strophariaceae</taxon>
        <taxon>Pholiota</taxon>
    </lineage>
</organism>
<keyword evidence="1" id="KW-0732">Signal</keyword>
<dbReference type="OrthoDB" id="3026402at2759"/>
<evidence type="ECO:0000313" key="3">
    <source>
        <dbReference type="Proteomes" id="UP000807469"/>
    </source>
</evidence>
<proteinExistence type="predicted"/>
<sequence length="63" mass="6623">MKFSFVYQAIAVSVAIFSQSVAATYHCGGPYNLSCPKGWRCCGPIIQGVGGTCFEGETGLCPL</sequence>
<comment type="caution">
    <text evidence="2">The sequence shown here is derived from an EMBL/GenBank/DDBJ whole genome shotgun (WGS) entry which is preliminary data.</text>
</comment>
<evidence type="ECO:0000256" key="1">
    <source>
        <dbReference type="SAM" id="SignalP"/>
    </source>
</evidence>
<feature type="chain" id="PRO_5040295417" evidence="1">
    <location>
        <begin position="24"/>
        <end position="63"/>
    </location>
</feature>
<feature type="signal peptide" evidence="1">
    <location>
        <begin position="1"/>
        <end position="23"/>
    </location>
</feature>
<name>A0A9P5Z5B7_9AGAR</name>
<protein>
    <submittedName>
        <fullName evidence="2">Uncharacterized protein</fullName>
    </submittedName>
</protein>
<keyword evidence="3" id="KW-1185">Reference proteome</keyword>
<evidence type="ECO:0000313" key="2">
    <source>
        <dbReference type="EMBL" id="KAF9480329.1"/>
    </source>
</evidence>
<gene>
    <name evidence="2" type="ORF">BDN70DRAFT_931800</name>
</gene>
<accession>A0A9P5Z5B7</accession>
<reference evidence="2" key="1">
    <citation type="submission" date="2020-11" db="EMBL/GenBank/DDBJ databases">
        <authorList>
            <consortium name="DOE Joint Genome Institute"/>
            <person name="Ahrendt S."/>
            <person name="Riley R."/>
            <person name="Andreopoulos W."/>
            <person name="Labutti K."/>
            <person name="Pangilinan J."/>
            <person name="Ruiz-Duenas F.J."/>
            <person name="Barrasa J.M."/>
            <person name="Sanchez-Garcia M."/>
            <person name="Camarero S."/>
            <person name="Miyauchi S."/>
            <person name="Serrano A."/>
            <person name="Linde D."/>
            <person name="Babiker R."/>
            <person name="Drula E."/>
            <person name="Ayuso-Fernandez I."/>
            <person name="Pacheco R."/>
            <person name="Padilla G."/>
            <person name="Ferreira P."/>
            <person name="Barriuso J."/>
            <person name="Kellner H."/>
            <person name="Castanera R."/>
            <person name="Alfaro M."/>
            <person name="Ramirez L."/>
            <person name="Pisabarro A.G."/>
            <person name="Kuo A."/>
            <person name="Tritt A."/>
            <person name="Lipzen A."/>
            <person name="He G."/>
            <person name="Yan M."/>
            <person name="Ng V."/>
            <person name="Cullen D."/>
            <person name="Martin F."/>
            <person name="Rosso M.-N."/>
            <person name="Henrissat B."/>
            <person name="Hibbett D."/>
            <person name="Martinez A.T."/>
            <person name="Grigoriev I.V."/>
        </authorList>
    </citation>
    <scope>NUCLEOTIDE SEQUENCE</scope>
    <source>
        <strain evidence="2">CIRM-BRFM 674</strain>
    </source>
</reference>